<dbReference type="InterPro" id="IPR003660">
    <property type="entry name" value="HAMP_dom"/>
</dbReference>
<feature type="domain" description="HAMP" evidence="15">
    <location>
        <begin position="102"/>
        <end position="154"/>
    </location>
</feature>
<dbReference type="PRINTS" id="PR00344">
    <property type="entry name" value="BCTRLSENSOR"/>
</dbReference>
<dbReference type="Gene3D" id="3.30.565.10">
    <property type="entry name" value="Histidine kinase-like ATPase, C-terminal domain"/>
    <property type="match status" value="1"/>
</dbReference>
<dbReference type="InterPro" id="IPR003661">
    <property type="entry name" value="HisK_dim/P_dom"/>
</dbReference>
<dbReference type="InterPro" id="IPR005467">
    <property type="entry name" value="His_kinase_dom"/>
</dbReference>
<keyword evidence="17" id="KW-1185">Reference proteome</keyword>
<dbReference type="SMART" id="SM00387">
    <property type="entry name" value="HATPase_c"/>
    <property type="match status" value="1"/>
</dbReference>
<keyword evidence="6 13" id="KW-0812">Transmembrane</keyword>
<dbReference type="Pfam" id="PF00512">
    <property type="entry name" value="HisKA"/>
    <property type="match status" value="1"/>
</dbReference>
<keyword evidence="9 16" id="KW-0067">ATP-binding</keyword>
<evidence type="ECO:0000256" key="10">
    <source>
        <dbReference type="ARBA" id="ARBA00022989"/>
    </source>
</evidence>
<evidence type="ECO:0000256" key="1">
    <source>
        <dbReference type="ARBA" id="ARBA00000085"/>
    </source>
</evidence>
<evidence type="ECO:0000256" key="5">
    <source>
        <dbReference type="ARBA" id="ARBA00022679"/>
    </source>
</evidence>
<dbReference type="Proteomes" id="UP001308005">
    <property type="component" value="Unassembled WGS sequence"/>
</dbReference>
<reference evidence="16 17" key="2">
    <citation type="submission" date="2024-01" db="EMBL/GenBank/DDBJ databases">
        <authorList>
            <person name="Xie X."/>
        </authorList>
    </citation>
    <scope>NUCLEOTIDE SEQUENCE [LARGE SCALE GENOMIC DNA]</scope>
    <source>
        <strain evidence="16">SCUT-1</strain>
    </source>
</reference>
<evidence type="ECO:0000259" key="14">
    <source>
        <dbReference type="PROSITE" id="PS50109"/>
    </source>
</evidence>
<dbReference type="Gene3D" id="1.20.5.1040">
    <property type="entry name" value="Sensor protein qsec"/>
    <property type="match status" value="1"/>
</dbReference>
<evidence type="ECO:0000313" key="16">
    <source>
        <dbReference type="EMBL" id="MEB4591681.1"/>
    </source>
</evidence>
<dbReference type="EC" id="2.7.13.3" evidence="3"/>
<keyword evidence="4" id="KW-0597">Phosphoprotein</keyword>
<dbReference type="SUPFAM" id="SSF55874">
    <property type="entry name" value="ATPase domain of HSP90 chaperone/DNA topoisomerase II/histidine kinase"/>
    <property type="match status" value="1"/>
</dbReference>
<dbReference type="InterPro" id="IPR036097">
    <property type="entry name" value="HisK_dim/P_sf"/>
</dbReference>
<evidence type="ECO:0000256" key="13">
    <source>
        <dbReference type="SAM" id="Phobius"/>
    </source>
</evidence>
<dbReference type="SUPFAM" id="SSF47384">
    <property type="entry name" value="Homodimeric domain of signal transducing histidine kinase"/>
    <property type="match status" value="1"/>
</dbReference>
<evidence type="ECO:0000256" key="11">
    <source>
        <dbReference type="ARBA" id="ARBA00023012"/>
    </source>
</evidence>
<dbReference type="SMART" id="SM00388">
    <property type="entry name" value="HisKA"/>
    <property type="match status" value="1"/>
</dbReference>
<organism evidence="16 17">
    <name type="scientific">Candidatus Thiothrix phosphatis</name>
    <dbReference type="NCBI Taxonomy" id="3112415"/>
    <lineage>
        <taxon>Bacteria</taxon>
        <taxon>Pseudomonadati</taxon>
        <taxon>Pseudomonadota</taxon>
        <taxon>Gammaproteobacteria</taxon>
        <taxon>Thiotrichales</taxon>
        <taxon>Thiotrichaceae</taxon>
        <taxon>Thiothrix</taxon>
    </lineage>
</organism>
<dbReference type="CDD" id="cd00082">
    <property type="entry name" value="HisKA"/>
    <property type="match status" value="1"/>
</dbReference>
<keyword evidence="7" id="KW-0547">Nucleotide-binding</keyword>
<comment type="subcellular location">
    <subcellularLocation>
        <location evidence="2">Membrane</location>
        <topology evidence="2">Multi-pass membrane protein</topology>
    </subcellularLocation>
</comment>
<keyword evidence="12 13" id="KW-0472">Membrane</keyword>
<evidence type="ECO:0000256" key="6">
    <source>
        <dbReference type="ARBA" id="ARBA00022692"/>
    </source>
</evidence>
<dbReference type="Gene3D" id="1.10.287.130">
    <property type="match status" value="1"/>
</dbReference>
<evidence type="ECO:0000256" key="8">
    <source>
        <dbReference type="ARBA" id="ARBA00022777"/>
    </source>
</evidence>
<feature type="transmembrane region" description="Helical" evidence="13">
    <location>
        <begin position="78"/>
        <end position="101"/>
    </location>
</feature>
<dbReference type="GO" id="GO:0005524">
    <property type="term" value="F:ATP binding"/>
    <property type="evidence" value="ECO:0007669"/>
    <property type="project" value="UniProtKB-KW"/>
</dbReference>
<dbReference type="PROSITE" id="PS50885">
    <property type="entry name" value="HAMP"/>
    <property type="match status" value="1"/>
</dbReference>
<evidence type="ECO:0000256" key="7">
    <source>
        <dbReference type="ARBA" id="ARBA00022741"/>
    </source>
</evidence>
<dbReference type="PROSITE" id="PS50109">
    <property type="entry name" value="HIS_KIN"/>
    <property type="match status" value="1"/>
</dbReference>
<dbReference type="PANTHER" id="PTHR45436">
    <property type="entry name" value="SENSOR HISTIDINE KINASE YKOH"/>
    <property type="match status" value="1"/>
</dbReference>
<reference evidence="17" key="1">
    <citation type="submission" date="2023-07" db="EMBL/GenBank/DDBJ databases">
        <title>The carbon used by Thiothrix.</title>
        <authorList>
            <person name="Chen L."/>
        </authorList>
    </citation>
    <scope>NUCLEOTIDE SEQUENCE [LARGE SCALE GENOMIC DNA]</scope>
</reference>
<name>A0ABU6CYQ5_9GAMM</name>
<evidence type="ECO:0000256" key="12">
    <source>
        <dbReference type="ARBA" id="ARBA00023136"/>
    </source>
</evidence>
<sequence>MMSLRQRLLLLVLGVVALVWCGMAAFMYFETRHELDEMLEHYSEQVESVFRHHGHEREEDEGHGVELSDARQDLAKKITLLALFPLLLVLPVLAGLLWWVVAAGLRPLVSLTQAVASRSPDNLAPLTLAATPGEVAPLVGRLNHLFGRIGRLIENERRFTADAAHELRTPVAAIKAQLQVAKGAQDAGEHQRALDNAIQGCNRATHLIAQLLTLARLESVDASRLQTCVLPVLAAEVMADMAPAALQSGVTLELLEGEKLAIRGFPALLQVMLRNLLDNAVRYTQAGTHVQVAIFREQGKACLRVTDNGSGLPADELAKITQRFYRALGTQTEGSGLGLSIVQRIVDIHHARLSFESAGQGLMVLVRFPAN</sequence>
<dbReference type="InterPro" id="IPR004358">
    <property type="entry name" value="Sig_transdc_His_kin-like_C"/>
</dbReference>
<feature type="domain" description="Histidine kinase" evidence="14">
    <location>
        <begin position="162"/>
        <end position="371"/>
    </location>
</feature>
<dbReference type="InterPro" id="IPR003594">
    <property type="entry name" value="HATPase_dom"/>
</dbReference>
<protein>
    <recommendedName>
        <fullName evidence="3">histidine kinase</fullName>
        <ecNumber evidence="3">2.7.13.3</ecNumber>
    </recommendedName>
</protein>
<keyword evidence="5" id="KW-0808">Transferase</keyword>
<evidence type="ECO:0000256" key="2">
    <source>
        <dbReference type="ARBA" id="ARBA00004141"/>
    </source>
</evidence>
<dbReference type="EMBL" id="JAYMYJ010000112">
    <property type="protein sequence ID" value="MEB4591681.1"/>
    <property type="molecule type" value="Genomic_DNA"/>
</dbReference>
<dbReference type="InterPro" id="IPR036890">
    <property type="entry name" value="HATPase_C_sf"/>
</dbReference>
<evidence type="ECO:0000256" key="9">
    <source>
        <dbReference type="ARBA" id="ARBA00022840"/>
    </source>
</evidence>
<dbReference type="PANTHER" id="PTHR45436:SF14">
    <property type="entry name" value="SENSOR PROTEIN QSEC"/>
    <property type="match status" value="1"/>
</dbReference>
<keyword evidence="10 13" id="KW-1133">Transmembrane helix</keyword>
<proteinExistence type="predicted"/>
<accession>A0ABU6CYQ5</accession>
<evidence type="ECO:0000259" key="15">
    <source>
        <dbReference type="PROSITE" id="PS50885"/>
    </source>
</evidence>
<keyword evidence="11" id="KW-0902">Two-component regulatory system</keyword>
<dbReference type="RefSeq" id="WP_324695483.1">
    <property type="nucleotide sequence ID" value="NZ_JAYMYJ010000112.1"/>
</dbReference>
<comment type="caution">
    <text evidence="16">The sequence shown here is derived from an EMBL/GenBank/DDBJ whole genome shotgun (WGS) entry which is preliminary data.</text>
</comment>
<evidence type="ECO:0000256" key="3">
    <source>
        <dbReference type="ARBA" id="ARBA00012438"/>
    </source>
</evidence>
<evidence type="ECO:0000256" key="4">
    <source>
        <dbReference type="ARBA" id="ARBA00022553"/>
    </source>
</evidence>
<keyword evidence="8" id="KW-0418">Kinase</keyword>
<gene>
    <name evidence="16" type="ORF">VSS37_11880</name>
</gene>
<evidence type="ECO:0000313" key="17">
    <source>
        <dbReference type="Proteomes" id="UP001308005"/>
    </source>
</evidence>
<comment type="catalytic activity">
    <reaction evidence="1">
        <text>ATP + protein L-histidine = ADP + protein N-phospho-L-histidine.</text>
        <dbReference type="EC" id="2.7.13.3"/>
    </reaction>
</comment>
<dbReference type="Pfam" id="PF02518">
    <property type="entry name" value="HATPase_c"/>
    <property type="match status" value="1"/>
</dbReference>
<dbReference type="InterPro" id="IPR050428">
    <property type="entry name" value="TCS_sensor_his_kinase"/>
</dbReference>